<name>A0A101LWF7_PICGL</name>
<proteinExistence type="predicted"/>
<organism evidence="1">
    <name type="scientific">Picea glauca</name>
    <name type="common">White spruce</name>
    <name type="synonym">Pinus glauca</name>
    <dbReference type="NCBI Taxonomy" id="3330"/>
    <lineage>
        <taxon>Eukaryota</taxon>
        <taxon>Viridiplantae</taxon>
        <taxon>Streptophyta</taxon>
        <taxon>Embryophyta</taxon>
        <taxon>Tracheophyta</taxon>
        <taxon>Spermatophyta</taxon>
        <taxon>Pinopsida</taxon>
        <taxon>Pinidae</taxon>
        <taxon>Conifers I</taxon>
        <taxon>Pinales</taxon>
        <taxon>Pinaceae</taxon>
        <taxon>Picea</taxon>
    </lineage>
</organism>
<reference evidence="1" key="1">
    <citation type="journal article" date="2015" name="Genome Biol. Evol.">
        <title>Organellar Genomes of White Spruce (Picea glauca): Assembly and Annotation.</title>
        <authorList>
            <person name="Jackman S.D."/>
            <person name="Warren R.L."/>
            <person name="Gibb E.A."/>
            <person name="Vandervalk B.P."/>
            <person name="Mohamadi H."/>
            <person name="Chu J."/>
            <person name="Raymond A."/>
            <person name="Pleasance S."/>
            <person name="Coope R."/>
            <person name="Wildung M.R."/>
            <person name="Ritland C.E."/>
            <person name="Bousquet J."/>
            <person name="Jones S.J."/>
            <person name="Bohlmann J."/>
            <person name="Birol I."/>
        </authorList>
    </citation>
    <scope>NUCLEOTIDE SEQUENCE [LARGE SCALE GENOMIC DNA]</scope>
    <source>
        <tissue evidence="1">Flushing bud</tissue>
    </source>
</reference>
<evidence type="ECO:0000313" key="1">
    <source>
        <dbReference type="EMBL" id="KUM46624.1"/>
    </source>
</evidence>
<dbReference type="AlphaFoldDB" id="A0A101LWF7"/>
<sequence>MHYLGFLDSYPLHAAAGSTTFYASFATDAPLFSTFDLAVFALASTALALQA</sequence>
<keyword evidence="1" id="KW-0496">Mitochondrion</keyword>
<protein>
    <submittedName>
        <fullName evidence="1">Uncharacterized protein</fullName>
    </submittedName>
</protein>
<dbReference type="EMBL" id="LKAM01000010">
    <property type="protein sequence ID" value="KUM46624.1"/>
    <property type="molecule type" value="Genomic_DNA"/>
</dbReference>
<comment type="caution">
    <text evidence="1">The sequence shown here is derived from an EMBL/GenBank/DDBJ whole genome shotgun (WGS) entry which is preliminary data.</text>
</comment>
<accession>A0A101LWF7</accession>
<geneLocation type="mitochondrion" evidence="1"/>
<gene>
    <name evidence="1" type="ORF">ABT39_MTgene1304</name>
</gene>